<dbReference type="EMBL" id="JARFVB010000007">
    <property type="protein sequence ID" value="MDF0716964.1"/>
    <property type="molecule type" value="Genomic_DNA"/>
</dbReference>
<dbReference type="RefSeq" id="WP_275616134.1">
    <property type="nucleotide sequence ID" value="NZ_JARFVB010000007.1"/>
</dbReference>
<name>A0ABT5Y0I6_9FLAO</name>
<feature type="domain" description="DUF6602" evidence="1">
    <location>
        <begin position="30"/>
        <end position="127"/>
    </location>
</feature>
<comment type="caution">
    <text evidence="2">The sequence shown here is derived from an EMBL/GenBank/DDBJ whole genome shotgun (WGS) entry which is preliminary data.</text>
</comment>
<accession>A0ABT5Y0I6</accession>
<dbReference type="Pfam" id="PF20247">
    <property type="entry name" value="DUF6602"/>
    <property type="match status" value="1"/>
</dbReference>
<dbReference type="InterPro" id="IPR046537">
    <property type="entry name" value="DUF6602"/>
</dbReference>
<organism evidence="2 3">
    <name type="scientific">Flagellimonas yonaguniensis</name>
    <dbReference type="NCBI Taxonomy" id="3031325"/>
    <lineage>
        <taxon>Bacteria</taxon>
        <taxon>Pseudomonadati</taxon>
        <taxon>Bacteroidota</taxon>
        <taxon>Flavobacteriia</taxon>
        <taxon>Flavobacteriales</taxon>
        <taxon>Flavobacteriaceae</taxon>
        <taxon>Flagellimonas</taxon>
    </lineage>
</organism>
<evidence type="ECO:0000259" key="1">
    <source>
        <dbReference type="Pfam" id="PF20247"/>
    </source>
</evidence>
<reference evidence="2 3" key="1">
    <citation type="submission" date="2023-03" db="EMBL/GenBank/DDBJ databases">
        <title>Muricauda XX sp. nov. and Muricauda XXX sp. nov., two novel species isolated from Okinawa Trough.</title>
        <authorList>
            <person name="Cao W."/>
            <person name="Deng X."/>
        </authorList>
    </citation>
    <scope>NUCLEOTIDE SEQUENCE [LARGE SCALE GENOMIC DNA]</scope>
    <source>
        <strain evidence="2 3">334s03</strain>
    </source>
</reference>
<dbReference type="Proteomes" id="UP001221366">
    <property type="component" value="Unassembled WGS sequence"/>
</dbReference>
<evidence type="ECO:0000313" key="2">
    <source>
        <dbReference type="EMBL" id="MDF0716964.1"/>
    </source>
</evidence>
<gene>
    <name evidence="2" type="ORF">PY092_12450</name>
</gene>
<protein>
    <recommendedName>
        <fullName evidence="1">DUF6602 domain-containing protein</fullName>
    </recommendedName>
</protein>
<keyword evidence="3" id="KW-1185">Reference proteome</keyword>
<evidence type="ECO:0000313" key="3">
    <source>
        <dbReference type="Proteomes" id="UP001221366"/>
    </source>
</evidence>
<proteinExistence type="predicted"/>
<sequence length="304" mass="35055">MNAVIGSIVENLRTIKIVYEPTLEIFKGDRTNTGDAKEYTVNDFVQSYLTNDYKVKKGKIYSLESESANIDCVVLAPNHPSLMTPIREIILAEGVFCAIEVKPDISSLAKKSEFSRGLNQIKTVKNLKRKISKIETKIGKTNPKPDYFNKIPAAIFSQKSADFPKIIEHLRKKVENKELKIDELPDLIFSIDKGVLFYCPFFKHTHYYNNLDEVQKLMFDEAAFMHIHSEDKHIHLILFLIVVLNFEKPFTPMTDFFIKKYLNMTDIKIRFEFTPLNLDKLNVDLNPGLEEAILKQLNHGKKNP</sequence>